<name>A0ABW9Z1L2_9HYPH</name>
<evidence type="ECO:0000313" key="2">
    <source>
        <dbReference type="EMBL" id="NBJ24544.1"/>
    </source>
</evidence>
<reference evidence="2 3" key="1">
    <citation type="submission" date="2020-01" db="EMBL/GenBank/DDBJ databases">
        <title>Microvirga sp. nov., an arsenate reduction bacterium isolated from Tibet hotspring sediments.</title>
        <authorList>
            <person name="Yuan C.-G."/>
        </authorList>
    </citation>
    <scope>NUCLEOTIDE SEQUENCE [LARGE SCALE GENOMIC DNA]</scope>
    <source>
        <strain evidence="2 3">SYSU G3D203</strain>
    </source>
</reference>
<dbReference type="RefSeq" id="WP_161722211.1">
    <property type="nucleotide sequence ID" value="NZ_JAAAXI010000003.1"/>
</dbReference>
<dbReference type="EMBL" id="JAAAXJ010000004">
    <property type="protein sequence ID" value="NBJ24544.1"/>
    <property type="molecule type" value="Genomic_DNA"/>
</dbReference>
<gene>
    <name evidence="2" type="ORF">GR303_09270</name>
</gene>
<evidence type="ECO:0000259" key="1">
    <source>
        <dbReference type="Pfam" id="PF13629"/>
    </source>
</evidence>
<dbReference type="InterPro" id="IPR032789">
    <property type="entry name" value="T2SS-T3SS_pil_N"/>
</dbReference>
<comment type="caution">
    <text evidence="2">The sequence shown here is derived from an EMBL/GenBank/DDBJ whole genome shotgun (WGS) entry which is preliminary data.</text>
</comment>
<proteinExistence type="predicted"/>
<feature type="domain" description="Pilus formation protein N-terminal" evidence="1">
    <location>
        <begin position="6"/>
        <end position="75"/>
    </location>
</feature>
<accession>A0ABW9Z1L2</accession>
<evidence type="ECO:0000313" key="3">
    <source>
        <dbReference type="Proteomes" id="UP000818323"/>
    </source>
</evidence>
<sequence>MAGKASSSIGVTLDFARILSFAHPARTVVIGNPAIVDGTLSDEYTIVLTGKAVGTTNMIVFGEAGQEIANLAVNVFANSNQVTTVYQGTEQQIFSCSETCRLVPTVTGK</sequence>
<dbReference type="Pfam" id="PF13629">
    <property type="entry name" value="T2SS-T3SS_pil_N"/>
    <property type="match status" value="1"/>
</dbReference>
<dbReference type="Proteomes" id="UP000818323">
    <property type="component" value="Unassembled WGS sequence"/>
</dbReference>
<protein>
    <recommendedName>
        <fullName evidence="1">Pilus formation protein N-terminal domain-containing protein</fullName>
    </recommendedName>
</protein>
<keyword evidence="3" id="KW-1185">Reference proteome</keyword>
<organism evidence="2 3">
    <name type="scientific">Microvirga arsenatis</name>
    <dbReference type="NCBI Taxonomy" id="2692265"/>
    <lineage>
        <taxon>Bacteria</taxon>
        <taxon>Pseudomonadati</taxon>
        <taxon>Pseudomonadota</taxon>
        <taxon>Alphaproteobacteria</taxon>
        <taxon>Hyphomicrobiales</taxon>
        <taxon>Methylobacteriaceae</taxon>
        <taxon>Microvirga</taxon>
    </lineage>
</organism>